<dbReference type="RefSeq" id="WP_136838841.1">
    <property type="nucleotide sequence ID" value="NZ_SWBR01000001.1"/>
</dbReference>
<dbReference type="OrthoDB" id="773363at2"/>
<comment type="caution">
    <text evidence="1">The sequence shown here is derived from an EMBL/GenBank/DDBJ whole genome shotgun (WGS) entry which is preliminary data.</text>
</comment>
<dbReference type="AlphaFoldDB" id="A0A4U1CU13"/>
<evidence type="ECO:0000313" key="1">
    <source>
        <dbReference type="EMBL" id="TKC12717.1"/>
    </source>
</evidence>
<reference evidence="1 2" key="1">
    <citation type="submission" date="2019-04" db="EMBL/GenBank/DDBJ databases">
        <title>Pedobacter sp. RP-3-22 sp. nov., isolated from Arctic soil.</title>
        <authorList>
            <person name="Dahal R.H."/>
            <person name="Kim D.-U."/>
        </authorList>
    </citation>
    <scope>NUCLEOTIDE SEQUENCE [LARGE SCALE GENOMIC DNA]</scope>
    <source>
        <strain evidence="1 2">RP-3-22</strain>
    </source>
</reference>
<gene>
    <name evidence="1" type="ORF">FA048_03610</name>
</gene>
<dbReference type="Proteomes" id="UP000309488">
    <property type="component" value="Unassembled WGS sequence"/>
</dbReference>
<protein>
    <submittedName>
        <fullName evidence="1">Uncharacterized protein</fullName>
    </submittedName>
</protein>
<evidence type="ECO:0000313" key="2">
    <source>
        <dbReference type="Proteomes" id="UP000309488"/>
    </source>
</evidence>
<dbReference type="EMBL" id="SWBR01000001">
    <property type="protein sequence ID" value="TKC12717.1"/>
    <property type="molecule type" value="Genomic_DNA"/>
</dbReference>
<proteinExistence type="predicted"/>
<organism evidence="1 2">
    <name type="scientific">Pedobacter polaris</name>
    <dbReference type="NCBI Taxonomy" id="2571273"/>
    <lineage>
        <taxon>Bacteria</taxon>
        <taxon>Pseudomonadati</taxon>
        <taxon>Bacteroidota</taxon>
        <taxon>Sphingobacteriia</taxon>
        <taxon>Sphingobacteriales</taxon>
        <taxon>Sphingobacteriaceae</taxon>
        <taxon>Pedobacter</taxon>
    </lineage>
</organism>
<name>A0A4U1CU13_9SPHI</name>
<sequence>MENLIKYTIGSYHGKVVRTYDIEHPDCNRVIHAKKTVLSKKTEKNYKVTVTYIQVTAIIESIIKKGYKP</sequence>
<keyword evidence="2" id="KW-1185">Reference proteome</keyword>
<accession>A0A4U1CU13</accession>